<evidence type="ECO:0000313" key="2">
    <source>
        <dbReference type="Proteomes" id="UP000033140"/>
    </source>
</evidence>
<reference evidence="1 2" key="3">
    <citation type="journal article" date="2015" name="Genome Announc.">
        <title>Draft Genome Sequence of the Archiascomycetous Yeast Saitoella complicata.</title>
        <authorList>
            <person name="Yamauchi K."/>
            <person name="Kondo S."/>
            <person name="Hamamoto M."/>
            <person name="Takahashi Y."/>
            <person name="Ogura Y."/>
            <person name="Hayashi T."/>
            <person name="Nishida H."/>
        </authorList>
    </citation>
    <scope>NUCLEOTIDE SEQUENCE [LARGE SCALE GENOMIC DNA]</scope>
    <source>
        <strain evidence="1 2">NRRL Y-17804</strain>
    </source>
</reference>
<protein>
    <submittedName>
        <fullName evidence="1">Uncharacterized protein</fullName>
    </submittedName>
</protein>
<reference evidence="1 2" key="1">
    <citation type="journal article" date="2011" name="J. Gen. Appl. Microbiol.">
        <title>Draft genome sequencing of the enigmatic yeast Saitoella complicata.</title>
        <authorList>
            <person name="Nishida H."/>
            <person name="Hamamoto M."/>
            <person name="Sugiyama J."/>
        </authorList>
    </citation>
    <scope>NUCLEOTIDE SEQUENCE [LARGE SCALE GENOMIC DNA]</scope>
    <source>
        <strain evidence="1 2">NRRL Y-17804</strain>
    </source>
</reference>
<evidence type="ECO:0000313" key="1">
    <source>
        <dbReference type="EMBL" id="GAO51127.1"/>
    </source>
</evidence>
<dbReference type="Proteomes" id="UP000033140">
    <property type="component" value="Unassembled WGS sequence"/>
</dbReference>
<organism evidence="1 2">
    <name type="scientific">Saitoella complicata (strain BCRC 22490 / CBS 7301 / JCM 7358 / NBRC 10748 / NRRL Y-17804)</name>
    <dbReference type="NCBI Taxonomy" id="698492"/>
    <lineage>
        <taxon>Eukaryota</taxon>
        <taxon>Fungi</taxon>
        <taxon>Dikarya</taxon>
        <taxon>Ascomycota</taxon>
        <taxon>Taphrinomycotina</taxon>
        <taxon>Taphrinomycotina incertae sedis</taxon>
        <taxon>Saitoella</taxon>
    </lineage>
</organism>
<dbReference type="EMBL" id="BACD03000041">
    <property type="protein sequence ID" value="GAO51127.1"/>
    <property type="molecule type" value="Genomic_DNA"/>
</dbReference>
<sequence length="220" mass="24305">MQIDLAIDILENFHIDPLEPLADLRASYSLDGCLMGICISPYTYAYPPYGRHSYSATIELMPIRLVTFLHNKEIKATVHYVHNVCVPVSEPTGSAAGSISAIELLRLASNSYVVPGLRLELALRHYAKCTSKFNKTQPSSTSNERPTAIPCIRSHQYLNLTPIPFPQRVRTDPVSSPFLVCRIPTTVIPNLAIATRTAALSCEGTRHTRPLGSTEDQRGM</sequence>
<gene>
    <name evidence="1" type="ORF">G7K_5238-t1</name>
</gene>
<keyword evidence="2" id="KW-1185">Reference proteome</keyword>
<comment type="caution">
    <text evidence="1">The sequence shown here is derived from an EMBL/GenBank/DDBJ whole genome shotgun (WGS) entry which is preliminary data.</text>
</comment>
<reference evidence="1 2" key="2">
    <citation type="journal article" date="2014" name="J. Gen. Appl. Microbiol.">
        <title>The early diverging ascomycetous budding yeast Saitoella complicata has three histone deacetylases belonging to the Clr6, Hos2, and Rpd3 lineages.</title>
        <authorList>
            <person name="Nishida H."/>
            <person name="Matsumoto T."/>
            <person name="Kondo S."/>
            <person name="Hamamoto M."/>
            <person name="Yoshikawa H."/>
        </authorList>
    </citation>
    <scope>NUCLEOTIDE SEQUENCE [LARGE SCALE GENOMIC DNA]</scope>
    <source>
        <strain evidence="1 2">NRRL Y-17804</strain>
    </source>
</reference>
<proteinExistence type="predicted"/>
<name>A0A0E9NML9_SAICN</name>
<dbReference type="AlphaFoldDB" id="A0A0E9NML9"/>
<accession>A0A0E9NML9</accession>